<gene>
    <name evidence="1" type="ORF">DBR06_SOUSAS9810023</name>
</gene>
<proteinExistence type="predicted"/>
<dbReference type="InterPro" id="IPR040311">
    <property type="entry name" value="CCDC3"/>
</dbReference>
<accession>A0A484GZC2</accession>
<keyword evidence="2" id="KW-1185">Reference proteome</keyword>
<protein>
    <submittedName>
        <fullName evidence="1">Uncharacterized protein</fullName>
    </submittedName>
</protein>
<name>A0A484GZC2_SOUCH</name>
<dbReference type="GO" id="GO:0010629">
    <property type="term" value="P:negative regulation of gene expression"/>
    <property type="evidence" value="ECO:0007669"/>
    <property type="project" value="TreeGrafter"/>
</dbReference>
<comment type="caution">
    <text evidence="1">The sequence shown here is derived from an EMBL/GenBank/DDBJ whole genome shotgun (WGS) entry which is preliminary data.</text>
</comment>
<organism evidence="1 2">
    <name type="scientific">Sousa chinensis</name>
    <name type="common">Indo-pacific humpbacked dolphin</name>
    <name type="synonym">Steno chinensis</name>
    <dbReference type="NCBI Taxonomy" id="103600"/>
    <lineage>
        <taxon>Eukaryota</taxon>
        <taxon>Metazoa</taxon>
        <taxon>Chordata</taxon>
        <taxon>Craniata</taxon>
        <taxon>Vertebrata</taxon>
        <taxon>Euteleostomi</taxon>
        <taxon>Mammalia</taxon>
        <taxon>Eutheria</taxon>
        <taxon>Laurasiatheria</taxon>
        <taxon>Artiodactyla</taxon>
        <taxon>Whippomorpha</taxon>
        <taxon>Cetacea</taxon>
        <taxon>Odontoceti</taxon>
        <taxon>Delphinidae</taxon>
        <taxon>Sousa</taxon>
    </lineage>
</organism>
<dbReference type="PANTHER" id="PTHR31663">
    <property type="entry name" value="COILED-COIL DOMAIN-CONTAINING PROTEIN 3"/>
    <property type="match status" value="1"/>
</dbReference>
<reference evidence="1 2" key="1">
    <citation type="journal article" date="2018" name="Genomics">
        <title>Molecular footprints of inshore aquatic adaptation in Indo-Pacific humpback dolphin (Sousa chinensis).</title>
        <authorList>
            <person name="Ming Y."/>
            <person name="Jian J."/>
            <person name="Yu F."/>
            <person name="Yu X."/>
            <person name="Wang J."/>
            <person name="Liu W."/>
        </authorList>
    </citation>
    <scope>NUCLEOTIDE SEQUENCE [LARGE SCALE GENOMIC DNA]</scope>
    <source>
        <strain evidence="1">MY-2018</strain>
        <tissue evidence="1">Skin</tissue>
    </source>
</reference>
<evidence type="ECO:0000313" key="2">
    <source>
        <dbReference type="Proteomes" id="UP000295264"/>
    </source>
</evidence>
<dbReference type="EMBL" id="QWLN02001516">
    <property type="protein sequence ID" value="TEA41224.1"/>
    <property type="molecule type" value="Genomic_DNA"/>
</dbReference>
<feature type="non-terminal residue" evidence="1">
    <location>
        <position position="63"/>
    </location>
</feature>
<dbReference type="Proteomes" id="UP000295264">
    <property type="component" value="Unassembled WGS sequence"/>
</dbReference>
<dbReference type="GO" id="GO:0005576">
    <property type="term" value="C:extracellular region"/>
    <property type="evidence" value="ECO:0007669"/>
    <property type="project" value="TreeGrafter"/>
</dbReference>
<dbReference type="AlphaFoldDB" id="A0A484GZC2"/>
<evidence type="ECO:0000313" key="1">
    <source>
        <dbReference type="EMBL" id="TEA41224.1"/>
    </source>
</evidence>
<sequence>HLLPQGVNFQDAIFPDTQENRRMFSSLFQFSNCSQGQQLATFSRDWEVQEDTRTMTDLLRRRL</sequence>
<feature type="non-terminal residue" evidence="1">
    <location>
        <position position="1"/>
    </location>
</feature>
<dbReference type="PANTHER" id="PTHR31663:SF4">
    <property type="entry name" value="COILED-COIL DOMAIN-CONTAINING PROTEIN 3"/>
    <property type="match status" value="1"/>
</dbReference>